<dbReference type="Gene3D" id="1.25.40.810">
    <property type="entry name" value="UpxZ"/>
    <property type="match status" value="1"/>
</dbReference>
<name>A0A396BRM5_BACFG</name>
<reference evidence="1 2" key="1">
    <citation type="submission" date="2018-08" db="EMBL/GenBank/DDBJ databases">
        <title>A genome reference for cultivated species of the human gut microbiota.</title>
        <authorList>
            <person name="Zou Y."/>
            <person name="Xue W."/>
            <person name="Luo G."/>
        </authorList>
    </citation>
    <scope>NUCLEOTIDE SEQUENCE [LARGE SCALE GENOMIC DNA]</scope>
    <source>
        <strain evidence="1 2">AM18-6</strain>
    </source>
</reference>
<evidence type="ECO:0000313" key="2">
    <source>
        <dbReference type="Proteomes" id="UP000266644"/>
    </source>
</evidence>
<comment type="caution">
    <text evidence="1">The sequence shown here is derived from an EMBL/GenBank/DDBJ whole genome shotgun (WGS) entry which is preliminary data.</text>
</comment>
<evidence type="ECO:0000313" key="1">
    <source>
        <dbReference type="EMBL" id="RHH09102.1"/>
    </source>
</evidence>
<dbReference type="AlphaFoldDB" id="A0A396BRM5"/>
<dbReference type="InterPro" id="IPR038533">
    <property type="entry name" value="UpxZ_sf"/>
</dbReference>
<protein>
    <submittedName>
        <fullName evidence="1">Transcriptional regulator</fullName>
    </submittedName>
</protein>
<sequence length="95" mass="11413">LMGYNATLYNNGDKEERIQHILDRCWDVLEHLPASLLKVQLLVYCYGEVFDEELAREAQVIIDTWQDRELLEEEREVMERLKDVQENPYPWSEVE</sequence>
<dbReference type="RefSeq" id="WP_220396170.1">
    <property type="nucleotide sequence ID" value="NZ_QRJE01000025.1"/>
</dbReference>
<dbReference type="Pfam" id="PF06603">
    <property type="entry name" value="UpxZ"/>
    <property type="match status" value="1"/>
</dbReference>
<gene>
    <name evidence="1" type="ORF">DW228_15410</name>
</gene>
<proteinExistence type="predicted"/>
<accession>A0A396BRM5</accession>
<feature type="non-terminal residue" evidence="1">
    <location>
        <position position="1"/>
    </location>
</feature>
<dbReference type="EMBL" id="QRJE01000025">
    <property type="protein sequence ID" value="RHH09102.1"/>
    <property type="molecule type" value="Genomic_DNA"/>
</dbReference>
<dbReference type="Proteomes" id="UP000266644">
    <property type="component" value="Unassembled WGS sequence"/>
</dbReference>
<organism evidence="1 2">
    <name type="scientific">Bacteroides fragilis</name>
    <dbReference type="NCBI Taxonomy" id="817"/>
    <lineage>
        <taxon>Bacteria</taxon>
        <taxon>Pseudomonadati</taxon>
        <taxon>Bacteroidota</taxon>
        <taxon>Bacteroidia</taxon>
        <taxon>Bacteroidales</taxon>
        <taxon>Bacteroidaceae</taxon>
        <taxon>Bacteroides</taxon>
    </lineage>
</organism>
<dbReference type="InterPro" id="IPR010570">
    <property type="entry name" value="UpxZ_fam"/>
</dbReference>